<evidence type="ECO:0000256" key="1">
    <source>
        <dbReference type="SAM" id="Coils"/>
    </source>
</evidence>
<gene>
    <name evidence="4" type="ORF">PARMNEM_LOCUS3166</name>
</gene>
<dbReference type="Pfam" id="PF16003">
    <property type="entry name" value="DUF4776"/>
    <property type="match status" value="1"/>
</dbReference>
<sequence>MPISDSTFSIEINIEDFISYSKCREFHIRCIFSDVFTIKLNVKDTGLLQNQIPREQTKLLQKYTVRSNSTRKLAEFKSQAVQSILISYDVKHLISKMEKYPILILLRKKSKPVIEFGSLQFRWKELYIDYLKTVDSNQVLLPAVKSTEKYTVLNNMASQPIASFKVTVKLSITKYLSSVKCTTFVKNRPKYSTFKMKDSKARNKMDKLRKLPKGNKYLLTEHKINNDINKEDPLLLAKSRKTFFKDKILSDSKDTPTKKNILNSLVKSATELNKSEHVSVMRSKSHSAIETSKHFNIFNYIFGDGTGPYGNQVYCVGYFTVEADKRINKTSNSQPNKEQSSENSSESRFKYRLCDVQCSNRGHVSDTKSLHSVCSFNLPTEKTDIVNVTQCKQVECNNKDHRSISTSREHQVLLNLDNLNKECCSITEKVEEALGGVTARMKFGKDPCFCTCECTFGFTKKTTYCGVCGGYEKIGEDLARRPKTELPFPCPIFHKIVDKRKLKSCSTSGSDSIKESKKREHNIDSKKRGESLDFKNIKAGSKSGTSSDRRSNVEKKSVGSEKERKKSTRKRKDNKFKFNYGYKGIPPQIGHSQCAMPCSGKLGTVPKRMGWLWTAENVPGVKHNPQWKPGAIHKFVHRLLKIAKNPGEVVAKKKRKDIGKKKRPLKRPLLVVHKKNGEYTVTMETMKNYSKPRQLNQHPYEDKPVMTYTIGRTEEENRARQKKKEREQRRLERAQRLYLQSAFQDMCHEICLKTYQQALGILPDAEDPQCPCYLAELRPDKINMNVSCSCSEEASSFGSDTDSDEWIVEFTPPNATFIPTFNSKKITKVDNSSQYTYLDFRVKLFDRHGNPIPRFFKGPDGKQQCSDLGGFWSRDHKWLEINVDGYIAPDGRWAPNYFIGPNGETVDTETGKFQANNGKWLVVGVDGFIDGKGRWHFYPKPRSIMTHKKQQRTEERKIGTQHKKETNLNKTLSTWSCFGDASPKKLSTMGIVGHGTDRKLLATKLQDIVAHGKKVNTPHPVINSNFQYSKKHNYVRAKSPVISTNWGTEYFRGKCSHPVPSDKGVEAVDIYGNKTYFRLKEYRNKRPKQRMANLLKQGISLSSFHVPCLHSFISSEIMRKQQRERLKMLAAKHGDTKD</sequence>
<comment type="caution">
    <text evidence="4">The sequence shown here is derived from an EMBL/GenBank/DDBJ whole genome shotgun (WGS) entry which is preliminary data.</text>
</comment>
<name>A0AAV1KEP3_9NEOP</name>
<evidence type="ECO:0000313" key="4">
    <source>
        <dbReference type="EMBL" id="CAK1581510.1"/>
    </source>
</evidence>
<feature type="compositionally biased region" description="Basic and acidic residues" evidence="2">
    <location>
        <begin position="547"/>
        <end position="564"/>
    </location>
</feature>
<keyword evidence="1" id="KW-0175">Coiled coil</keyword>
<dbReference type="Proteomes" id="UP001314205">
    <property type="component" value="Unassembled WGS sequence"/>
</dbReference>
<dbReference type="EMBL" id="CAVLGL010000035">
    <property type="protein sequence ID" value="CAK1581510.1"/>
    <property type="molecule type" value="Genomic_DNA"/>
</dbReference>
<keyword evidence="5" id="KW-1185">Reference proteome</keyword>
<feature type="coiled-coil region" evidence="1">
    <location>
        <begin position="710"/>
        <end position="737"/>
    </location>
</feature>
<evidence type="ECO:0000313" key="5">
    <source>
        <dbReference type="Proteomes" id="UP001314205"/>
    </source>
</evidence>
<organism evidence="4 5">
    <name type="scientific">Parnassius mnemosyne</name>
    <name type="common">clouded apollo</name>
    <dbReference type="NCBI Taxonomy" id="213953"/>
    <lineage>
        <taxon>Eukaryota</taxon>
        <taxon>Metazoa</taxon>
        <taxon>Ecdysozoa</taxon>
        <taxon>Arthropoda</taxon>
        <taxon>Hexapoda</taxon>
        <taxon>Insecta</taxon>
        <taxon>Pterygota</taxon>
        <taxon>Neoptera</taxon>
        <taxon>Endopterygota</taxon>
        <taxon>Lepidoptera</taxon>
        <taxon>Glossata</taxon>
        <taxon>Ditrysia</taxon>
        <taxon>Papilionoidea</taxon>
        <taxon>Papilionidae</taxon>
        <taxon>Parnassiinae</taxon>
        <taxon>Parnassini</taxon>
        <taxon>Parnassius</taxon>
        <taxon>Driopa</taxon>
    </lineage>
</organism>
<dbReference type="Pfam" id="PF14924">
    <property type="entry name" value="MAP10_N"/>
    <property type="match status" value="1"/>
</dbReference>
<proteinExistence type="predicted"/>
<dbReference type="AlphaFoldDB" id="A0AAV1KEP3"/>
<accession>A0AAV1KEP3</accession>
<feature type="compositionally biased region" description="Basic residues" evidence="2">
    <location>
        <begin position="565"/>
        <end position="574"/>
    </location>
</feature>
<protein>
    <recommendedName>
        <fullName evidence="3">DUF4776 domain-containing protein</fullName>
    </recommendedName>
</protein>
<feature type="compositionally biased region" description="Basic and acidic residues" evidence="2">
    <location>
        <begin position="512"/>
        <end position="536"/>
    </location>
</feature>
<dbReference type="InterPro" id="IPR031949">
    <property type="entry name" value="DUF4776"/>
</dbReference>
<reference evidence="4 5" key="1">
    <citation type="submission" date="2023-11" db="EMBL/GenBank/DDBJ databases">
        <authorList>
            <person name="Hedman E."/>
            <person name="Englund M."/>
            <person name="Stromberg M."/>
            <person name="Nyberg Akerstrom W."/>
            <person name="Nylinder S."/>
            <person name="Jareborg N."/>
            <person name="Kallberg Y."/>
            <person name="Kronander E."/>
        </authorList>
    </citation>
    <scope>NUCLEOTIDE SEQUENCE [LARGE SCALE GENOMIC DNA]</scope>
</reference>
<feature type="domain" description="DUF4776" evidence="3">
    <location>
        <begin position="531"/>
        <end position="705"/>
    </location>
</feature>
<feature type="region of interest" description="Disordered" evidence="2">
    <location>
        <begin position="505"/>
        <end position="575"/>
    </location>
</feature>
<evidence type="ECO:0000259" key="3">
    <source>
        <dbReference type="Pfam" id="PF16003"/>
    </source>
</evidence>
<evidence type="ECO:0000256" key="2">
    <source>
        <dbReference type="SAM" id="MobiDB-lite"/>
    </source>
</evidence>